<dbReference type="OMA" id="NWSYTIQ"/>
<comment type="caution">
    <text evidence="3">The sequence shown here is derived from an EMBL/GenBank/DDBJ whole genome shotgun (WGS) entry which is preliminary data.</text>
</comment>
<dbReference type="PANTHER" id="PTHR10039:SF15">
    <property type="entry name" value="NACHT DOMAIN-CONTAINING PROTEIN"/>
    <property type="match status" value="1"/>
</dbReference>
<keyword evidence="4" id="KW-1185">Reference proteome</keyword>
<evidence type="ECO:0000313" key="4">
    <source>
        <dbReference type="Proteomes" id="UP000191691"/>
    </source>
</evidence>
<dbReference type="AlphaFoldDB" id="A0A1V6YJQ5"/>
<dbReference type="PANTHER" id="PTHR10039">
    <property type="entry name" value="AMELOGENIN"/>
    <property type="match status" value="1"/>
</dbReference>
<gene>
    <name evidence="3" type="ORF">PENNAL_c0019G05640</name>
</gene>
<dbReference type="Proteomes" id="UP000191691">
    <property type="component" value="Unassembled WGS sequence"/>
</dbReference>
<accession>A0A1V6YJQ5</accession>
<proteinExistence type="predicted"/>
<dbReference type="Pfam" id="PF24883">
    <property type="entry name" value="NPHP3_N"/>
    <property type="match status" value="1"/>
</dbReference>
<dbReference type="EMBL" id="MOOB01000019">
    <property type="protein sequence ID" value="OQE87686.1"/>
    <property type="molecule type" value="Genomic_DNA"/>
</dbReference>
<dbReference type="Gene3D" id="3.40.50.300">
    <property type="entry name" value="P-loop containing nucleotide triphosphate hydrolases"/>
    <property type="match status" value="1"/>
</dbReference>
<reference evidence="4" key="1">
    <citation type="journal article" date="2017" name="Nat. Microbiol.">
        <title>Global analysis of biosynthetic gene clusters reveals vast potential of secondary metabolite production in Penicillium species.</title>
        <authorList>
            <person name="Nielsen J.C."/>
            <person name="Grijseels S."/>
            <person name="Prigent S."/>
            <person name="Ji B."/>
            <person name="Dainat J."/>
            <person name="Nielsen K.F."/>
            <person name="Frisvad J.C."/>
            <person name="Workman M."/>
            <person name="Nielsen J."/>
        </authorList>
    </citation>
    <scope>NUCLEOTIDE SEQUENCE [LARGE SCALE GENOMIC DNA]</scope>
    <source>
        <strain evidence="4">IBT 13039</strain>
    </source>
</reference>
<evidence type="ECO:0000256" key="1">
    <source>
        <dbReference type="ARBA" id="ARBA00022737"/>
    </source>
</evidence>
<name>A0A1V6YJQ5_PENNA</name>
<organism evidence="3 4">
    <name type="scientific">Penicillium nalgiovense</name>
    <dbReference type="NCBI Taxonomy" id="60175"/>
    <lineage>
        <taxon>Eukaryota</taxon>
        <taxon>Fungi</taxon>
        <taxon>Dikarya</taxon>
        <taxon>Ascomycota</taxon>
        <taxon>Pezizomycotina</taxon>
        <taxon>Eurotiomycetes</taxon>
        <taxon>Eurotiomycetidae</taxon>
        <taxon>Eurotiales</taxon>
        <taxon>Aspergillaceae</taxon>
        <taxon>Penicillium</taxon>
    </lineage>
</organism>
<feature type="domain" description="Nephrocystin 3-like N-terminal" evidence="2">
    <location>
        <begin position="158"/>
        <end position="287"/>
    </location>
</feature>
<protein>
    <recommendedName>
        <fullName evidence="2">Nephrocystin 3-like N-terminal domain-containing protein</fullName>
    </recommendedName>
</protein>
<dbReference type="STRING" id="60175.A0A1V6YJQ5"/>
<sequence>MDGVSDAASLITLLQLASNVIKYVKDVKNAPAQRKRLLSALVQARGLLSTLIDLTNDVYDDNWSYTIQSLSTPNGPLSMFQEILEQIAGKIGVPSSGSTIALALHRLQWPFDQTGFQDVMASLEKLKSEQKLIVDSLSLMTLSGEMNGEKAMRMRTRSPGSGKSSICQVTRFFLKAWHQSEIEICVAYLAFDSFQKEELTVSEALSNIVQQMMLERPYLMDHVNTLKFTGGQLSRAESIDVICRSRHDLKQFYLILDGLDECENMGRELFEDLLTIEPPLKILVATRPNRGIMMAFRNCVIINLNMPMSLSGHLEYMITLLEKDPRIFGYLDHNHDNVANAAKIITDKSNGINIHTNAIVNSLAQAETRAAFELLLYDPPSCLHDMYKLMLDNVLQQPAEFAAFAKKSLRVMLQASSPVSISHWAKASKKELESISYKLHLGRDPTEGEMFEACVSSCKGFVSAASSTDVGMRLQLFHFSVKEFLQVNGLPE</sequence>
<evidence type="ECO:0000313" key="3">
    <source>
        <dbReference type="EMBL" id="OQE87686.1"/>
    </source>
</evidence>
<keyword evidence="1" id="KW-0677">Repeat</keyword>
<evidence type="ECO:0000259" key="2">
    <source>
        <dbReference type="Pfam" id="PF24883"/>
    </source>
</evidence>
<dbReference type="InterPro" id="IPR056884">
    <property type="entry name" value="NPHP3-like_N"/>
</dbReference>
<dbReference type="InterPro" id="IPR027417">
    <property type="entry name" value="P-loop_NTPase"/>
</dbReference>